<dbReference type="AlphaFoldDB" id="I0KGK5"/>
<dbReference type="eggNOG" id="COG2852">
    <property type="taxonomic scope" value="Bacteria"/>
</dbReference>
<dbReference type="InterPro" id="IPR047216">
    <property type="entry name" value="Endonuclease_DUF559_bact"/>
</dbReference>
<dbReference type="PANTHER" id="PTHR38590">
    <property type="entry name" value="BLL0828 PROTEIN"/>
    <property type="match status" value="1"/>
</dbReference>
<dbReference type="CDD" id="cd01038">
    <property type="entry name" value="Endonuclease_DUF559"/>
    <property type="match status" value="1"/>
</dbReference>
<dbReference type="Gene3D" id="3.40.960.10">
    <property type="entry name" value="VSR Endonuclease"/>
    <property type="match status" value="1"/>
</dbReference>
<dbReference type="HOGENOM" id="CLU_107928_1_2_10"/>
<keyword evidence="2" id="KW-0808">Transferase</keyword>
<dbReference type="KEGG" id="fae:FAES_5259"/>
<evidence type="ECO:0000259" key="1">
    <source>
        <dbReference type="Pfam" id="PF04480"/>
    </source>
</evidence>
<dbReference type="RefSeq" id="WP_015334357.1">
    <property type="nucleotide sequence ID" value="NC_020054.1"/>
</dbReference>
<feature type="domain" description="DUF559" evidence="1">
    <location>
        <begin position="12"/>
        <end position="116"/>
    </location>
</feature>
<reference evidence="2 3" key="1">
    <citation type="journal article" date="2012" name="J. Bacteriol.">
        <title>Genome Sequence of Fibrella aestuarina BUZ 2T, a Filamentous Marine Bacterium.</title>
        <authorList>
            <person name="Filippini M."/>
            <person name="Qi W."/>
            <person name="Blom J."/>
            <person name="Goesmann A."/>
            <person name="Smits T.H."/>
            <person name="Bagheri H.C."/>
        </authorList>
    </citation>
    <scope>NUCLEOTIDE SEQUENCE [LARGE SCALE GENOMIC DNA]</scope>
    <source>
        <strain evidence="3">BUZ 2T</strain>
    </source>
</reference>
<name>I0KGK5_9BACT</name>
<dbReference type="InterPro" id="IPR007569">
    <property type="entry name" value="DUF559"/>
</dbReference>
<organism evidence="2 3">
    <name type="scientific">Fibrella aestuarina BUZ 2</name>
    <dbReference type="NCBI Taxonomy" id="1166018"/>
    <lineage>
        <taxon>Bacteria</taxon>
        <taxon>Pseudomonadati</taxon>
        <taxon>Bacteroidota</taxon>
        <taxon>Cytophagia</taxon>
        <taxon>Cytophagales</taxon>
        <taxon>Spirosomataceae</taxon>
        <taxon>Fibrella</taxon>
    </lineage>
</organism>
<gene>
    <name evidence="2" type="ORF">FAES_5259</name>
</gene>
<keyword evidence="3" id="KW-1185">Reference proteome</keyword>
<dbReference type="EMBL" id="HE796683">
    <property type="protein sequence ID" value="CCH03258.1"/>
    <property type="molecule type" value="Genomic_DNA"/>
</dbReference>
<dbReference type="PANTHER" id="PTHR38590:SF1">
    <property type="entry name" value="BLL0828 PROTEIN"/>
    <property type="match status" value="1"/>
</dbReference>
<evidence type="ECO:0000313" key="3">
    <source>
        <dbReference type="Proteomes" id="UP000011058"/>
    </source>
</evidence>
<dbReference type="GO" id="GO:0008168">
    <property type="term" value="F:methyltransferase activity"/>
    <property type="evidence" value="ECO:0007669"/>
    <property type="project" value="UniProtKB-KW"/>
</dbReference>
<dbReference type="InterPro" id="IPR011335">
    <property type="entry name" value="Restrct_endonuc-II-like"/>
</dbReference>
<sequence>MSQLIHNRKHMEAVRRDLRKGPTDAEARLWERLRNSQLLGRKFRRQHSVGMYVLDFYCPAERLAVEVDGSAHAPAEARQHDAERDATLAQLAIHTLRVTNNEVEMDIDAVLAKIIACFSR</sequence>
<dbReference type="Proteomes" id="UP000011058">
    <property type="component" value="Chromosome"/>
</dbReference>
<dbReference type="SUPFAM" id="SSF52980">
    <property type="entry name" value="Restriction endonuclease-like"/>
    <property type="match status" value="1"/>
</dbReference>
<protein>
    <recommendedName>
        <fullName evidence="1">DUF559 domain-containing protein</fullName>
    </recommendedName>
</protein>
<dbReference type="Pfam" id="PF04480">
    <property type="entry name" value="DUF559"/>
    <property type="match status" value="1"/>
</dbReference>
<proteinExistence type="predicted"/>
<accession>I0KGK5</accession>
<keyword evidence="2" id="KW-0489">Methyltransferase</keyword>
<dbReference type="GO" id="GO:0032259">
    <property type="term" value="P:methylation"/>
    <property type="evidence" value="ECO:0007669"/>
    <property type="project" value="UniProtKB-KW"/>
</dbReference>
<evidence type="ECO:0000313" key="2">
    <source>
        <dbReference type="EMBL" id="CCH03258.1"/>
    </source>
</evidence>
<dbReference type="STRING" id="1166018.FAES_5259"/>